<dbReference type="RefSeq" id="WP_212678397.1">
    <property type="nucleotide sequence ID" value="NZ_JAGSPK010000002.1"/>
</dbReference>
<dbReference type="Proteomes" id="UP000682982">
    <property type="component" value="Unassembled WGS sequence"/>
</dbReference>
<sequence length="156" mass="17341">MTIAQMTATPAATAASAISTLLTTIAIPRIDTFLAEHGGIFAGIVAGENDAPDYFLIHATSDHELFDIDWHNSVEAAQAPINGLTDWSLPTRREARLLAINCRDSFDLDSLYWTSEQNALIVGYAWMQSFLYGGQGYNHKSFKYRARAVRRVFIIQ</sequence>
<organism evidence="1 2">
    <name type="scientific">Undibacterium rivi</name>
    <dbReference type="NCBI Taxonomy" id="2828729"/>
    <lineage>
        <taxon>Bacteria</taxon>
        <taxon>Pseudomonadati</taxon>
        <taxon>Pseudomonadota</taxon>
        <taxon>Betaproteobacteria</taxon>
        <taxon>Burkholderiales</taxon>
        <taxon>Oxalobacteraceae</taxon>
        <taxon>Undibacterium</taxon>
    </lineage>
</organism>
<proteinExistence type="predicted"/>
<name>A0ABS5H0Y3_9BURK</name>
<evidence type="ECO:0000313" key="2">
    <source>
        <dbReference type="Proteomes" id="UP000682982"/>
    </source>
</evidence>
<reference evidence="1 2" key="1">
    <citation type="submission" date="2021-04" db="EMBL/GenBank/DDBJ databases">
        <title>novel species isolated from subtropical streams in China.</title>
        <authorList>
            <person name="Lu H."/>
        </authorList>
    </citation>
    <scope>NUCLEOTIDE SEQUENCE [LARGE SCALE GENOMIC DNA]</scope>
    <source>
        <strain evidence="1 2">FT147W</strain>
    </source>
</reference>
<gene>
    <name evidence="1" type="ORF">KDM87_06965</name>
</gene>
<comment type="caution">
    <text evidence="1">The sequence shown here is derived from an EMBL/GenBank/DDBJ whole genome shotgun (WGS) entry which is preliminary data.</text>
</comment>
<dbReference type="EMBL" id="JAGSPK010000002">
    <property type="protein sequence ID" value="MBR7792337.1"/>
    <property type="molecule type" value="Genomic_DNA"/>
</dbReference>
<keyword evidence="2" id="KW-1185">Reference proteome</keyword>
<evidence type="ECO:0000313" key="1">
    <source>
        <dbReference type="EMBL" id="MBR7792337.1"/>
    </source>
</evidence>
<accession>A0ABS5H0Y3</accession>
<protein>
    <submittedName>
        <fullName evidence="1">DUF1566 domain-containing protein</fullName>
    </submittedName>
</protein>